<keyword evidence="1" id="KW-0812">Transmembrane</keyword>
<gene>
    <name evidence="2" type="ORF">ACFQEV_11955</name>
</gene>
<sequence>MNRDSIKFYVGTVAGLAIIYISVTGTPPQYWTVVGLLTILGAGWGVDVILNGGSK</sequence>
<name>A0ABD5TYW0_9EURY</name>
<reference evidence="2 3" key="1">
    <citation type="journal article" date="2019" name="Int. J. Syst. Evol. Microbiol.">
        <title>The Global Catalogue of Microorganisms (GCM) 10K type strain sequencing project: providing services to taxonomists for standard genome sequencing and annotation.</title>
        <authorList>
            <consortium name="The Broad Institute Genomics Platform"/>
            <consortium name="The Broad Institute Genome Sequencing Center for Infectious Disease"/>
            <person name="Wu L."/>
            <person name="Ma J."/>
        </authorList>
    </citation>
    <scope>NUCLEOTIDE SEQUENCE [LARGE SCALE GENOMIC DNA]</scope>
    <source>
        <strain evidence="2 3">YIM 94188</strain>
    </source>
</reference>
<evidence type="ECO:0000313" key="3">
    <source>
        <dbReference type="Proteomes" id="UP001596408"/>
    </source>
</evidence>
<dbReference type="Proteomes" id="UP001596408">
    <property type="component" value="Unassembled WGS sequence"/>
</dbReference>
<proteinExistence type="predicted"/>
<evidence type="ECO:0000313" key="2">
    <source>
        <dbReference type="EMBL" id="MFC6825699.1"/>
    </source>
</evidence>
<dbReference type="AlphaFoldDB" id="A0ABD5TYW0"/>
<feature type="transmembrane region" description="Helical" evidence="1">
    <location>
        <begin position="29"/>
        <end position="50"/>
    </location>
</feature>
<feature type="transmembrane region" description="Helical" evidence="1">
    <location>
        <begin position="7"/>
        <end position="23"/>
    </location>
</feature>
<keyword evidence="1" id="KW-0472">Membrane</keyword>
<comment type="caution">
    <text evidence="2">The sequence shown here is derived from an EMBL/GenBank/DDBJ whole genome shotgun (WGS) entry which is preliminary data.</text>
</comment>
<protein>
    <submittedName>
        <fullName evidence="2">Uncharacterized protein</fullName>
    </submittedName>
</protein>
<dbReference type="EMBL" id="JBHSXH010000015">
    <property type="protein sequence ID" value="MFC6825699.1"/>
    <property type="molecule type" value="Genomic_DNA"/>
</dbReference>
<accession>A0ABD5TYW0</accession>
<evidence type="ECO:0000256" key="1">
    <source>
        <dbReference type="SAM" id="Phobius"/>
    </source>
</evidence>
<keyword evidence="3" id="KW-1185">Reference proteome</keyword>
<keyword evidence="1" id="KW-1133">Transmembrane helix</keyword>
<dbReference type="RefSeq" id="WP_379696172.1">
    <property type="nucleotide sequence ID" value="NZ_JBHSXH010000015.1"/>
</dbReference>
<organism evidence="2 3">
    <name type="scientific">Halopelagius fulvigenes</name>
    <dbReference type="NCBI Taxonomy" id="1198324"/>
    <lineage>
        <taxon>Archaea</taxon>
        <taxon>Methanobacteriati</taxon>
        <taxon>Methanobacteriota</taxon>
        <taxon>Stenosarchaea group</taxon>
        <taxon>Halobacteria</taxon>
        <taxon>Halobacteriales</taxon>
        <taxon>Haloferacaceae</taxon>
    </lineage>
</organism>